<dbReference type="Gene3D" id="3.10.20.70">
    <property type="entry name" value="Glutamine synthetase, N-terminal domain"/>
    <property type="match status" value="1"/>
</dbReference>
<dbReference type="Proteomes" id="UP001314181">
    <property type="component" value="Unassembled WGS sequence"/>
</dbReference>
<dbReference type="PANTHER" id="PTHR43407:SF1">
    <property type="entry name" value="LENGSIN"/>
    <property type="match status" value="1"/>
</dbReference>
<dbReference type="EC" id="6.3.1.2" evidence="5"/>
<evidence type="ECO:0000256" key="3">
    <source>
        <dbReference type="RuleBase" id="RU000384"/>
    </source>
</evidence>
<dbReference type="InterPro" id="IPR036651">
    <property type="entry name" value="Gln_synt_N_sf"/>
</dbReference>
<dbReference type="EMBL" id="CAWVOK010000025">
    <property type="protein sequence ID" value="CAK8163204.1"/>
    <property type="molecule type" value="Genomic_DNA"/>
</dbReference>
<sequence>MFKSIEQVSKTINSHEVSFIDLCFTDFDGNLRHKVFSTNSFNLAELDGSNIKCDNLTLSAVLSTGFMNPFTTQRTISFICNTSSSNNFDWRSACDLFAKKGMPIGMSDFFYVTLQFSVFDSISFDTKLYNSFYKIECGNNSDMFGNLQCDNNKVNTTAGLAMLDDLFDLRSEIADTAQSIGINVVSHANGDSSSSAIISFKVNGLTLMADHLQLLKLVIVNTVRAYGKSVVFMSGFSKNENCAGITLSHCLSKNLIENHANSIVNLSSALCPFVSPMSLGGKRFNKKINWIIGKRIPNTDNFMCEYNFIDGICNPYGAIIAVFAAGKMGLGLDVNDIECTASFSDDLHIYSPDILPYSLAESLNALNDARSFALEFMSSEHFDIFLAKKNVEAKKILATINPIEFEFYYNS</sequence>
<dbReference type="SUPFAM" id="SSF55931">
    <property type="entry name" value="Glutamine synthetase/guanido kinase"/>
    <property type="match status" value="1"/>
</dbReference>
<dbReference type="SUPFAM" id="SSF54368">
    <property type="entry name" value="Glutamine synthetase, N-terminal domain"/>
    <property type="match status" value="1"/>
</dbReference>
<proteinExistence type="inferred from homology"/>
<keyword evidence="5" id="KW-0436">Ligase</keyword>
<dbReference type="SMART" id="SM01230">
    <property type="entry name" value="Gln-synt_C"/>
    <property type="match status" value="1"/>
</dbReference>
<dbReference type="InterPro" id="IPR014746">
    <property type="entry name" value="Gln_synth/guanido_kin_cat_dom"/>
</dbReference>
<evidence type="ECO:0000256" key="2">
    <source>
        <dbReference type="ARBA" id="ARBA00009897"/>
    </source>
</evidence>
<dbReference type="Gene3D" id="3.30.590.10">
    <property type="entry name" value="Glutamine synthetase/guanido kinase, catalytic domain"/>
    <property type="match status" value="1"/>
</dbReference>
<comment type="cofactor">
    <cofactor evidence="1">
        <name>Mg(2+)</name>
        <dbReference type="ChEBI" id="CHEBI:18420"/>
    </cofactor>
</comment>
<dbReference type="GO" id="GO:0004356">
    <property type="term" value="F:glutamine synthetase activity"/>
    <property type="evidence" value="ECO:0007669"/>
    <property type="project" value="UniProtKB-EC"/>
</dbReference>
<dbReference type="RefSeq" id="WP_338364205.1">
    <property type="nucleotide sequence ID" value="NZ_CAWVOK010000025.1"/>
</dbReference>
<dbReference type="PANTHER" id="PTHR43407">
    <property type="entry name" value="GLUTAMINE SYNTHETASE"/>
    <property type="match status" value="1"/>
</dbReference>
<evidence type="ECO:0000259" key="4">
    <source>
        <dbReference type="SMART" id="SM01230"/>
    </source>
</evidence>
<comment type="caution">
    <text evidence="5">The sequence shown here is derived from an EMBL/GenBank/DDBJ whole genome shotgun (WGS) entry which is preliminary data.</text>
</comment>
<evidence type="ECO:0000313" key="6">
    <source>
        <dbReference type="Proteomes" id="UP001314181"/>
    </source>
</evidence>
<comment type="similarity">
    <text evidence="2 3">Belongs to the glutamine synthetase family.</text>
</comment>
<evidence type="ECO:0000313" key="5">
    <source>
        <dbReference type="EMBL" id="CAK8163204.1"/>
    </source>
</evidence>
<organism evidence="5 6">
    <name type="scientific">Candidatus Xenohaliotis californiensis</name>
    <dbReference type="NCBI Taxonomy" id="84677"/>
    <lineage>
        <taxon>Bacteria</taxon>
        <taxon>Pseudomonadati</taxon>
        <taxon>Pseudomonadota</taxon>
        <taxon>Alphaproteobacteria</taxon>
        <taxon>Rickettsiales</taxon>
        <taxon>Anaplasmataceae</taxon>
        <taxon>Candidatus Xenohaliotis</taxon>
    </lineage>
</organism>
<keyword evidence="6" id="KW-1185">Reference proteome</keyword>
<name>A0ABM9N8D8_9RICK</name>
<dbReference type="Pfam" id="PF00120">
    <property type="entry name" value="Gln-synt_C"/>
    <property type="match status" value="2"/>
</dbReference>
<evidence type="ECO:0000256" key="1">
    <source>
        <dbReference type="ARBA" id="ARBA00001946"/>
    </source>
</evidence>
<protein>
    <submittedName>
        <fullName evidence="5">Glutamine synthetase</fullName>
        <ecNumber evidence="5">6.3.1.2</ecNumber>
    </submittedName>
</protein>
<gene>
    <name evidence="5" type="ORF">CAXC1_320009</name>
</gene>
<reference evidence="5 6" key="1">
    <citation type="submission" date="2024-01" db="EMBL/GenBank/DDBJ databases">
        <authorList>
            <person name="Kunselman E."/>
        </authorList>
    </citation>
    <scope>NUCLEOTIDE SEQUENCE [LARGE SCALE GENOMIC DNA]</scope>
    <source>
        <strain evidence="5">2 abalone samples</strain>
    </source>
</reference>
<dbReference type="InterPro" id="IPR008146">
    <property type="entry name" value="Gln_synth_cat_dom"/>
</dbReference>
<feature type="domain" description="GS catalytic" evidence="4">
    <location>
        <begin position="87"/>
        <end position="326"/>
    </location>
</feature>
<accession>A0ABM9N8D8</accession>